<dbReference type="InterPro" id="IPR002885">
    <property type="entry name" value="PPR_rpt"/>
</dbReference>
<dbReference type="EMBL" id="CM035419">
    <property type="protein sequence ID" value="KAH7416391.1"/>
    <property type="molecule type" value="Genomic_DNA"/>
</dbReference>
<dbReference type="AlphaFoldDB" id="A0A8T2TC32"/>
<feature type="repeat" description="PPR" evidence="2">
    <location>
        <begin position="525"/>
        <end position="559"/>
    </location>
</feature>
<dbReference type="NCBIfam" id="TIGR00756">
    <property type="entry name" value="PPR"/>
    <property type="match status" value="4"/>
</dbReference>
<keyword evidence="1" id="KW-0677">Repeat</keyword>
<dbReference type="InterPro" id="IPR011990">
    <property type="entry name" value="TPR-like_helical_dom_sf"/>
</dbReference>
<keyword evidence="4" id="KW-1185">Reference proteome</keyword>
<name>A0A8T2TC32_CERRI</name>
<protein>
    <recommendedName>
        <fullName evidence="5">Pentatricopeptide repeat-containing protein</fullName>
    </recommendedName>
</protein>
<dbReference type="InterPro" id="IPR046960">
    <property type="entry name" value="PPR_At4g14850-like_plant"/>
</dbReference>
<dbReference type="PANTHER" id="PTHR47926">
    <property type="entry name" value="PENTATRICOPEPTIDE REPEAT-CONTAINING PROTEIN"/>
    <property type="match status" value="1"/>
</dbReference>
<reference evidence="3" key="1">
    <citation type="submission" date="2021-08" db="EMBL/GenBank/DDBJ databases">
        <title>WGS assembly of Ceratopteris richardii.</title>
        <authorList>
            <person name="Marchant D.B."/>
            <person name="Chen G."/>
            <person name="Jenkins J."/>
            <person name="Shu S."/>
            <person name="Leebens-Mack J."/>
            <person name="Grimwood J."/>
            <person name="Schmutz J."/>
            <person name="Soltis P."/>
            <person name="Soltis D."/>
            <person name="Chen Z.-H."/>
        </authorList>
    </citation>
    <scope>NUCLEOTIDE SEQUENCE</scope>
    <source>
        <strain evidence="3">Whitten #5841</strain>
        <tissue evidence="3">Leaf</tissue>
    </source>
</reference>
<organism evidence="3 4">
    <name type="scientific">Ceratopteris richardii</name>
    <name type="common">Triangle waterfern</name>
    <dbReference type="NCBI Taxonomy" id="49495"/>
    <lineage>
        <taxon>Eukaryota</taxon>
        <taxon>Viridiplantae</taxon>
        <taxon>Streptophyta</taxon>
        <taxon>Embryophyta</taxon>
        <taxon>Tracheophyta</taxon>
        <taxon>Polypodiopsida</taxon>
        <taxon>Polypodiidae</taxon>
        <taxon>Polypodiales</taxon>
        <taxon>Pteridineae</taxon>
        <taxon>Pteridaceae</taxon>
        <taxon>Parkerioideae</taxon>
        <taxon>Ceratopteris</taxon>
    </lineage>
</organism>
<dbReference type="PROSITE" id="PS51375">
    <property type="entry name" value="PPR"/>
    <property type="match status" value="5"/>
</dbReference>
<dbReference type="Pfam" id="PF01535">
    <property type="entry name" value="PPR"/>
    <property type="match status" value="4"/>
</dbReference>
<comment type="caution">
    <text evidence="3">The sequence shown here is derived from an EMBL/GenBank/DDBJ whole genome shotgun (WGS) entry which is preliminary data.</text>
</comment>
<dbReference type="FunFam" id="1.25.40.10:FF:000344">
    <property type="entry name" value="Pentatricopeptide repeat-containing protein"/>
    <property type="match status" value="1"/>
</dbReference>
<sequence>MQAALRVTHNINAVVEATTCIESSFSKLAMSYNHPPDRVISIKTVLDMLEDCRKLRKLQLARATHSIICINGLENHHALENFLVPMFVDCGDFLSGQQIFKKLLCPNEHSWSSLMQAYIGCHDFENVLLAYQILQADSIAPNALVYIAVLKACVRLMCIKTGQELHVDICKEAYERDLYVGSTLVDLYTKNGLLEAAYDILSELSTRDVVLWTTLIAGYVEKGLGEQALKCFEGMKADGISMDNFAFVCGLKACTSIGALDRGQQLHEELENIGLIKDHVVASAVVDMYMRCGSLLEARDVFDRLQTRDAVVWTTLIRGYSDQGLGEEALACFKQMEGDGVLPDAVTLVCTLKACGSSCSLEIGRQSNNQIYKLGFEREDFVGNMLVDMYVSCNLLSEACIVFEKLDKKDIVTWNTLLKGYAESKLGDEAFGCLEQMHRLKMAPNEITFLYLLNSCVSMITEEQNGHLIPELEKHRDRCRYLHGEIVKHGHENDGLVGNALVSLYIQYFLLQEANHIFERFRGKNVTSWNVLVEGYIDLGLSDEALSILEKMKTESVLADDVTYLYGIKACGIVGALEKGKSLHDEVVHRKALEATSSNHVKRFVAQNSSAESELLLSTALIHMYGKCGSMKDVISIFDTRPMKDHVIWNAFLSAHALQGNSYKVCASFPKMLEDGLKPNAMTFLAILTACSHGGLVEISFDYIECMYSIYNIMPNVKHYTCIVDVLGRSGRLEEAFVALTELQIQPDLILWSSMLNASGKWSNPEIGRLAFQNAVSLDENHSAAFVSFSNLYVDDENDGHS</sequence>
<dbReference type="Proteomes" id="UP000825935">
    <property type="component" value="Chromosome 14"/>
</dbReference>
<dbReference type="Gene3D" id="1.25.40.10">
    <property type="entry name" value="Tetratricopeptide repeat domain"/>
    <property type="match status" value="6"/>
</dbReference>
<feature type="repeat" description="PPR" evidence="2">
    <location>
        <begin position="410"/>
        <end position="444"/>
    </location>
</feature>
<feature type="repeat" description="PPR" evidence="2">
    <location>
        <begin position="208"/>
        <end position="242"/>
    </location>
</feature>
<gene>
    <name evidence="3" type="ORF">KP509_14G089700</name>
</gene>
<dbReference type="FunFam" id="1.25.40.10:FF:000242">
    <property type="entry name" value="Pentatricopeptide repeat-containing protein"/>
    <property type="match status" value="1"/>
</dbReference>
<evidence type="ECO:0000256" key="1">
    <source>
        <dbReference type="ARBA" id="ARBA00022737"/>
    </source>
</evidence>
<dbReference type="Pfam" id="PF13812">
    <property type="entry name" value="PPR_3"/>
    <property type="match status" value="1"/>
</dbReference>
<dbReference type="Pfam" id="PF13041">
    <property type="entry name" value="PPR_2"/>
    <property type="match status" value="3"/>
</dbReference>
<accession>A0A8T2TC32</accession>
<proteinExistence type="predicted"/>
<evidence type="ECO:0000313" key="3">
    <source>
        <dbReference type="EMBL" id="KAH7416391.1"/>
    </source>
</evidence>
<dbReference type="GO" id="GO:0003723">
    <property type="term" value="F:RNA binding"/>
    <property type="evidence" value="ECO:0007669"/>
    <property type="project" value="InterPro"/>
</dbReference>
<feature type="repeat" description="PPR" evidence="2">
    <location>
        <begin position="309"/>
        <end position="343"/>
    </location>
</feature>
<evidence type="ECO:0008006" key="5">
    <source>
        <dbReference type="Google" id="ProtNLM"/>
    </source>
</evidence>
<evidence type="ECO:0000313" key="4">
    <source>
        <dbReference type="Proteomes" id="UP000825935"/>
    </source>
</evidence>
<dbReference type="GO" id="GO:0009451">
    <property type="term" value="P:RNA modification"/>
    <property type="evidence" value="ECO:0007669"/>
    <property type="project" value="InterPro"/>
</dbReference>
<evidence type="ECO:0000256" key="2">
    <source>
        <dbReference type="PROSITE-ProRule" id="PRU00708"/>
    </source>
</evidence>
<dbReference type="OrthoDB" id="185373at2759"/>
<feature type="repeat" description="PPR" evidence="2">
    <location>
        <begin position="645"/>
        <end position="679"/>
    </location>
</feature>